<dbReference type="AlphaFoldDB" id="A0A8T9QH47"/>
<evidence type="ECO:0000313" key="1">
    <source>
        <dbReference type="EMBL" id="UOQ75170.1"/>
    </source>
</evidence>
<accession>A0A8T9QH47</accession>
<name>A0A8T9QH47_9BACT</name>
<gene>
    <name evidence="1" type="ORF">MUN79_28695</name>
</gene>
<keyword evidence="1" id="KW-0614">Plasmid</keyword>
<dbReference type="KEGG" id="hcu:MUN79_28695"/>
<sequence>MDPTAIDLNMAVYEQKLEAIYTEMLTFTSLFINLGRAVGALVPCCTSAARFGATSLGLSLSIYFPCSDPLLSA</sequence>
<organism evidence="1 2">
    <name type="scientific">Hymenobacter cellulosilyticus</name>
    <dbReference type="NCBI Taxonomy" id="2932248"/>
    <lineage>
        <taxon>Bacteria</taxon>
        <taxon>Pseudomonadati</taxon>
        <taxon>Bacteroidota</taxon>
        <taxon>Cytophagia</taxon>
        <taxon>Cytophagales</taxon>
        <taxon>Hymenobacteraceae</taxon>
        <taxon>Hymenobacter</taxon>
    </lineage>
</organism>
<keyword evidence="2" id="KW-1185">Reference proteome</keyword>
<dbReference type="Proteomes" id="UP000831796">
    <property type="component" value="Plasmid unnamed1"/>
</dbReference>
<proteinExistence type="predicted"/>
<dbReference type="RefSeq" id="WP_244678503.1">
    <property type="nucleotide sequence ID" value="NZ_CP095047.1"/>
</dbReference>
<dbReference type="EMBL" id="CP095047">
    <property type="protein sequence ID" value="UOQ75170.1"/>
    <property type="molecule type" value="Genomic_DNA"/>
</dbReference>
<protein>
    <submittedName>
        <fullName evidence="1">Uncharacterized protein</fullName>
    </submittedName>
</protein>
<geneLocation type="plasmid" evidence="1 2">
    <name>unnamed1</name>
</geneLocation>
<reference evidence="1" key="1">
    <citation type="submission" date="2022-04" db="EMBL/GenBank/DDBJ databases">
        <title>Hymenobacter sp. isolated from the air.</title>
        <authorList>
            <person name="Won M."/>
            <person name="Lee C.-M."/>
            <person name="Woen H.-Y."/>
            <person name="Kwon S.-W."/>
        </authorList>
    </citation>
    <scope>NUCLEOTIDE SEQUENCE</scope>
    <source>
        <strain evidence="1">5116S-3</strain>
        <plasmid evidence="1">unnamed1</plasmid>
    </source>
</reference>
<evidence type="ECO:0000313" key="2">
    <source>
        <dbReference type="Proteomes" id="UP000831796"/>
    </source>
</evidence>